<dbReference type="PANTHER" id="PTHR31338">
    <property type="entry name" value="POLYKETIDE CYCLASE/DEHYDRASE AND LIPID TRANSPORT SUPERFAMILY PROTEIN"/>
    <property type="match status" value="1"/>
</dbReference>
<protein>
    <submittedName>
        <fullName evidence="4">Major latex protein 146</fullName>
    </submittedName>
</protein>
<dbReference type="Proteomes" id="UP001652623">
    <property type="component" value="Chromosome 4"/>
</dbReference>
<dbReference type="PANTHER" id="PTHR31338:SF16">
    <property type="entry name" value="POLYKETIDE CYCLASE_DEHYDRASE AND LIPID TRANSPORT SUPERFAMILY PROTEIN"/>
    <property type="match status" value="1"/>
</dbReference>
<dbReference type="GeneID" id="107416400"/>
<evidence type="ECO:0000256" key="1">
    <source>
        <dbReference type="ARBA" id="ARBA00038242"/>
    </source>
</evidence>
<dbReference type="InParanoid" id="A0A6P3ZML1"/>
<dbReference type="GO" id="GO:0006952">
    <property type="term" value="P:defense response"/>
    <property type="evidence" value="ECO:0007669"/>
    <property type="project" value="InterPro"/>
</dbReference>
<dbReference type="Gene3D" id="3.30.530.20">
    <property type="match status" value="1"/>
</dbReference>
<dbReference type="AlphaFoldDB" id="A0A6P3ZML1"/>
<dbReference type="Pfam" id="PF00407">
    <property type="entry name" value="Bet_v_1"/>
    <property type="match status" value="1"/>
</dbReference>
<evidence type="ECO:0000313" key="3">
    <source>
        <dbReference type="Proteomes" id="UP001652623"/>
    </source>
</evidence>
<reference evidence="4" key="1">
    <citation type="submission" date="2025-08" db="UniProtKB">
        <authorList>
            <consortium name="RefSeq"/>
        </authorList>
    </citation>
    <scope>IDENTIFICATION</scope>
    <source>
        <tissue evidence="4">Seedling</tissue>
    </source>
</reference>
<proteinExistence type="inferred from homology"/>
<dbReference type="SUPFAM" id="SSF55961">
    <property type="entry name" value="Bet v1-like"/>
    <property type="match status" value="1"/>
</dbReference>
<dbReference type="SMART" id="SM01037">
    <property type="entry name" value="Bet_v_1"/>
    <property type="match status" value="1"/>
</dbReference>
<gene>
    <name evidence="4" type="primary">LOC107416400</name>
</gene>
<dbReference type="InterPro" id="IPR023393">
    <property type="entry name" value="START-like_dom_sf"/>
</dbReference>
<dbReference type="KEGG" id="zju:107416400"/>
<organism evidence="3 4">
    <name type="scientific">Ziziphus jujuba</name>
    <name type="common">Chinese jujube</name>
    <name type="synonym">Ziziphus sativa</name>
    <dbReference type="NCBI Taxonomy" id="326968"/>
    <lineage>
        <taxon>Eukaryota</taxon>
        <taxon>Viridiplantae</taxon>
        <taxon>Streptophyta</taxon>
        <taxon>Embryophyta</taxon>
        <taxon>Tracheophyta</taxon>
        <taxon>Spermatophyta</taxon>
        <taxon>Magnoliopsida</taxon>
        <taxon>eudicotyledons</taxon>
        <taxon>Gunneridae</taxon>
        <taxon>Pentapetalae</taxon>
        <taxon>rosids</taxon>
        <taxon>fabids</taxon>
        <taxon>Rosales</taxon>
        <taxon>Rhamnaceae</taxon>
        <taxon>Paliureae</taxon>
        <taxon>Ziziphus</taxon>
    </lineage>
</organism>
<keyword evidence="3" id="KW-1185">Reference proteome</keyword>
<feature type="domain" description="Bet v I/Major latex protein" evidence="2">
    <location>
        <begin position="2"/>
        <end position="152"/>
    </location>
</feature>
<evidence type="ECO:0000259" key="2">
    <source>
        <dbReference type="SMART" id="SM01037"/>
    </source>
</evidence>
<dbReference type="CDD" id="cd07816">
    <property type="entry name" value="Bet_v1-like"/>
    <property type="match status" value="1"/>
</dbReference>
<accession>A0A6P3ZML1</accession>
<dbReference type="RefSeq" id="XP_015880376.2">
    <property type="nucleotide sequence ID" value="XM_016024890.4"/>
</dbReference>
<name>A0A6P3ZML1_ZIZJJ</name>
<dbReference type="InterPro" id="IPR052006">
    <property type="entry name" value="MLP-like"/>
</dbReference>
<comment type="similarity">
    <text evidence="1">Belongs to the MLP family.</text>
</comment>
<dbReference type="InterPro" id="IPR000916">
    <property type="entry name" value="Bet_v_I/MLP"/>
</dbReference>
<sequence>MAQIGRVEAQTEVKSSAEKIFGFYKNHMKLLAQMFPQDIKSIEIVGGGDQITTGTVMHWKFDLGVPMVVKSKNEAVDEKNKSMSFDMVEGDMLKTYSSFKSKLEVVENENGGCIVKCTLDFEKADEGAPNPDAYAHFGLKMAKGIDAYLNKK</sequence>
<evidence type="ECO:0000313" key="4">
    <source>
        <dbReference type="RefSeq" id="XP_015880376.2"/>
    </source>
</evidence>